<dbReference type="GO" id="GO:0016787">
    <property type="term" value="F:hydrolase activity"/>
    <property type="evidence" value="ECO:0007669"/>
    <property type="project" value="UniProtKB-KW"/>
</dbReference>
<reference evidence="4" key="1">
    <citation type="journal article" date="2013" name="Science">
        <title>The Amborella genome and the evolution of flowering plants.</title>
        <authorList>
            <consortium name="Amborella Genome Project"/>
        </authorList>
    </citation>
    <scope>NUCLEOTIDE SEQUENCE [LARGE SCALE GENOMIC DNA]</scope>
</reference>
<protein>
    <recommendedName>
        <fullName evidence="2">Sialate O-acetylesterase domain-containing protein</fullName>
    </recommendedName>
</protein>
<dbReference type="HOGENOM" id="CLU_056093_1_1_1"/>
<dbReference type="Gene3D" id="3.40.50.1110">
    <property type="entry name" value="SGNH hydrolase"/>
    <property type="match status" value="1"/>
</dbReference>
<evidence type="ECO:0000313" key="3">
    <source>
        <dbReference type="EMBL" id="ERN15441.1"/>
    </source>
</evidence>
<proteinExistence type="predicted"/>
<dbReference type="PANTHER" id="PTHR31988">
    <property type="entry name" value="ESTERASE, PUTATIVE (DUF303)-RELATED"/>
    <property type="match status" value="1"/>
</dbReference>
<dbReference type="SUPFAM" id="SSF52266">
    <property type="entry name" value="SGNH hydrolase"/>
    <property type="match status" value="1"/>
</dbReference>
<feature type="domain" description="Sialate O-acetylesterase" evidence="2">
    <location>
        <begin position="14"/>
        <end position="172"/>
    </location>
</feature>
<evidence type="ECO:0000256" key="1">
    <source>
        <dbReference type="ARBA" id="ARBA00022801"/>
    </source>
</evidence>
<dbReference type="EMBL" id="KI392503">
    <property type="protein sequence ID" value="ERN15441.1"/>
    <property type="molecule type" value="Genomic_DNA"/>
</dbReference>
<sequence length="174" mass="19121">MGAWMSREEEVEKKRIFILAGQSNMAGRGGVEASKWDRVVPSECRSDPLILRLNSGLCWELAKEPLHRDIDTSKTCGVGPAMSFAHALLNSSSPSPSRVPIGLVPCAIGGTAIQQWERGSHLYKAMISRAKAAARGSAIEGILWYQGESDTESRQAAEAYGRKMESFVRDVRWL</sequence>
<dbReference type="Proteomes" id="UP000017836">
    <property type="component" value="Unassembled WGS sequence"/>
</dbReference>
<dbReference type="STRING" id="13333.U5CQI3"/>
<keyword evidence="1" id="KW-0378">Hydrolase</keyword>
<organism evidence="3 4">
    <name type="scientific">Amborella trichopoda</name>
    <dbReference type="NCBI Taxonomy" id="13333"/>
    <lineage>
        <taxon>Eukaryota</taxon>
        <taxon>Viridiplantae</taxon>
        <taxon>Streptophyta</taxon>
        <taxon>Embryophyta</taxon>
        <taxon>Tracheophyta</taxon>
        <taxon>Spermatophyta</taxon>
        <taxon>Magnoliopsida</taxon>
        <taxon>Amborellales</taxon>
        <taxon>Amborellaceae</taxon>
        <taxon>Amborella</taxon>
    </lineage>
</organism>
<dbReference type="OMA" id="AECAPDP"/>
<keyword evidence="4" id="KW-1185">Reference proteome</keyword>
<dbReference type="AlphaFoldDB" id="U5CQI3"/>
<accession>U5CQI3</accession>
<dbReference type="InterPro" id="IPR036514">
    <property type="entry name" value="SGNH_hydro_sf"/>
</dbReference>
<evidence type="ECO:0000313" key="4">
    <source>
        <dbReference type="Proteomes" id="UP000017836"/>
    </source>
</evidence>
<dbReference type="eggNOG" id="ENOG502QTGX">
    <property type="taxonomic scope" value="Eukaryota"/>
</dbReference>
<dbReference type="InterPro" id="IPR052940">
    <property type="entry name" value="Carb_Esterase_6"/>
</dbReference>
<evidence type="ECO:0000259" key="2">
    <source>
        <dbReference type="Pfam" id="PF03629"/>
    </source>
</evidence>
<gene>
    <name evidence="3" type="ORF">AMTR_s00036p00221800</name>
</gene>
<dbReference type="Gramene" id="ERN15441">
    <property type="protein sequence ID" value="ERN15441"/>
    <property type="gene ID" value="AMTR_s00036p00221800"/>
</dbReference>
<dbReference type="PANTHER" id="PTHR31988:SF19">
    <property type="entry name" value="9-O-ACETYL-N-ACETYLNEURAMINIC ACID DEACETYLASE-RELATED"/>
    <property type="match status" value="1"/>
</dbReference>
<dbReference type="InterPro" id="IPR005181">
    <property type="entry name" value="SASA"/>
</dbReference>
<name>U5CQI3_AMBTC</name>
<dbReference type="Pfam" id="PF03629">
    <property type="entry name" value="SASA"/>
    <property type="match status" value="1"/>
</dbReference>